<gene>
    <name evidence="5" type="ORF">EAH80_16910</name>
</gene>
<dbReference type="Proteomes" id="UP000320095">
    <property type="component" value="Unassembled WGS sequence"/>
</dbReference>
<keyword evidence="4" id="KW-0812">Transmembrane</keyword>
<keyword evidence="6" id="KW-1185">Reference proteome</keyword>
<feature type="transmembrane region" description="Helical" evidence="4">
    <location>
        <begin position="154"/>
        <end position="178"/>
    </location>
</feature>
<keyword evidence="4" id="KW-1133">Transmembrane helix</keyword>
<protein>
    <recommendedName>
        <fullName evidence="7">Mce protein</fullName>
    </recommendedName>
</protein>
<evidence type="ECO:0000256" key="1">
    <source>
        <dbReference type="ARBA" id="ARBA00004370"/>
    </source>
</evidence>
<reference evidence="5 6" key="1">
    <citation type="journal article" date="2019" name="Environ. Microbiol.">
        <title>Species interactions and distinct microbial communities in high Arctic permafrost affected cryosols are associated with the CH4 and CO2 gas fluxes.</title>
        <authorList>
            <person name="Altshuler I."/>
            <person name="Hamel J."/>
            <person name="Turney S."/>
            <person name="Magnuson E."/>
            <person name="Levesque R."/>
            <person name="Greer C."/>
            <person name="Whyte L.G."/>
        </authorList>
    </citation>
    <scope>NUCLEOTIDE SEQUENCE [LARGE SCALE GENOMIC DNA]</scope>
    <source>
        <strain evidence="5 6">S5.20</strain>
    </source>
</reference>
<feature type="region of interest" description="Disordered" evidence="3">
    <location>
        <begin position="1"/>
        <end position="147"/>
    </location>
</feature>
<dbReference type="OrthoDB" id="4774723at2"/>
<feature type="compositionally biased region" description="Basic and acidic residues" evidence="3">
    <location>
        <begin position="14"/>
        <end position="23"/>
    </location>
</feature>
<evidence type="ECO:0008006" key="7">
    <source>
        <dbReference type="Google" id="ProtNLM"/>
    </source>
</evidence>
<evidence type="ECO:0000256" key="2">
    <source>
        <dbReference type="ARBA" id="ARBA00023136"/>
    </source>
</evidence>
<dbReference type="EMBL" id="RCZG01000006">
    <property type="protein sequence ID" value="TPG33234.1"/>
    <property type="molecule type" value="Genomic_DNA"/>
</dbReference>
<proteinExistence type="predicted"/>
<dbReference type="AlphaFoldDB" id="A0A502E7A7"/>
<dbReference type="GO" id="GO:0016020">
    <property type="term" value="C:membrane"/>
    <property type="evidence" value="ECO:0007669"/>
    <property type="project" value="UniProtKB-SubCell"/>
</dbReference>
<dbReference type="PANTHER" id="PTHR37042:SF4">
    <property type="entry name" value="OUTER MEMBRANE PROTEIN RV1973"/>
    <property type="match status" value="1"/>
</dbReference>
<organism evidence="5 6">
    <name type="scientific">Mycolicibacterium hodleri</name>
    <dbReference type="NCBI Taxonomy" id="49897"/>
    <lineage>
        <taxon>Bacteria</taxon>
        <taxon>Bacillati</taxon>
        <taxon>Actinomycetota</taxon>
        <taxon>Actinomycetes</taxon>
        <taxon>Mycobacteriales</taxon>
        <taxon>Mycobacteriaceae</taxon>
        <taxon>Mycolicibacterium</taxon>
    </lineage>
</organism>
<evidence type="ECO:0000313" key="6">
    <source>
        <dbReference type="Proteomes" id="UP000320095"/>
    </source>
</evidence>
<accession>A0A502E7A7</accession>
<dbReference type="PANTHER" id="PTHR37042">
    <property type="entry name" value="OUTER MEMBRANE PROTEIN RV1973"/>
    <property type="match status" value="1"/>
</dbReference>
<evidence type="ECO:0000256" key="4">
    <source>
        <dbReference type="SAM" id="Phobius"/>
    </source>
</evidence>
<sequence>MPPRKRASSVLNGDAHDEPKDGPADVDAIAGPDDALALAEQAEAEAEAAEADAAAARARARALRLRRQAEAAATAKAPPAPVAATSLQESTLGEEASAPEAAETDADVEAHVAEPIDDTQLADEDGGEPDADADGTEEELAQEPRRRRRPRIRLAWVAAALVVICTLGLLAASAYMVVHHRQVTQEQQRSAEFAAAARQGVVTLMSLNFSTAADDVKRIIDNTTGDFKKDFQGQADEFTKVAQESKVVTEATVNATAVQKMNNDAATVLVAVTTQVSNVASKEQQPRSWRLRVDIARDGGQLKLAKVEFVP</sequence>
<comment type="caution">
    <text evidence="5">The sequence shown here is derived from an EMBL/GenBank/DDBJ whole genome shotgun (WGS) entry which is preliminary data.</text>
</comment>
<name>A0A502E7A7_9MYCO</name>
<evidence type="ECO:0000256" key="3">
    <source>
        <dbReference type="SAM" id="MobiDB-lite"/>
    </source>
</evidence>
<evidence type="ECO:0000313" key="5">
    <source>
        <dbReference type="EMBL" id="TPG33234.1"/>
    </source>
</evidence>
<comment type="subcellular location">
    <subcellularLocation>
        <location evidence="1">Membrane</location>
    </subcellularLocation>
</comment>
<feature type="compositionally biased region" description="Acidic residues" evidence="3">
    <location>
        <begin position="115"/>
        <end position="141"/>
    </location>
</feature>
<keyword evidence="2 4" id="KW-0472">Membrane</keyword>